<comment type="caution">
    <text evidence="9">The sequence shown here is derived from an EMBL/GenBank/DDBJ whole genome shotgun (WGS) entry which is preliminary data.</text>
</comment>
<dbReference type="RefSeq" id="WP_008750550.1">
    <property type="nucleotide sequence ID" value="NZ_GL622296.1"/>
</dbReference>
<dbReference type="GO" id="GO:0016413">
    <property type="term" value="F:O-acetyltransferase activity"/>
    <property type="evidence" value="ECO:0007669"/>
    <property type="project" value="TreeGrafter"/>
</dbReference>
<feature type="transmembrane region" description="Helical" evidence="7">
    <location>
        <begin position="330"/>
        <end position="349"/>
    </location>
</feature>
<feature type="transmembrane region" description="Helical" evidence="7">
    <location>
        <begin position="482"/>
        <end position="505"/>
    </location>
</feature>
<dbReference type="PANTHER" id="PTHR40074:SF2">
    <property type="entry name" value="O-ACETYLTRANSFERASE WECH"/>
    <property type="match status" value="1"/>
</dbReference>
<feature type="domain" description="Acyltransferase 3" evidence="8">
    <location>
        <begin position="213"/>
        <end position="537"/>
    </location>
</feature>
<accession>E6LLE6</accession>
<dbReference type="Pfam" id="PF01757">
    <property type="entry name" value="Acyl_transf_3"/>
    <property type="match status" value="1"/>
</dbReference>
<comment type="subcellular location">
    <subcellularLocation>
        <location evidence="1">Cell membrane</location>
        <topology evidence="1">Multi-pass membrane protein</topology>
    </subcellularLocation>
</comment>
<dbReference type="eggNOG" id="COG3274">
    <property type="taxonomic scope" value="Bacteria"/>
</dbReference>
<sequence length="555" mass="61803">MDNLFVTVLLIVGIVILAIPQSVSKTIKKLCPVLLLFVAVFGGAFFVQTQLDTNVKIIATGTKDKKAEGTEIFIKKVIINGKSESPVGIFSSGWIEKDGGLIWRDYDQSDNMKDTVYANFKNGDDVTLVLKKNKWQGKARIISTQGDQEFNGYIDSESDEWMTFDIKISSNTFITRKTLLPLAIIAWSVLALISLICVKFFPEKKRVIKDRIIGLDVLKILSASMIILIHSSANLYNNHEVGTLAWKGGLILNVIPRFAVPAFLMISGALLLGRKTDQQKAIKKAVYAGVALAIWSISYVIAKKIVWNDGDVIYDILKLPFKIGPSGHLWYGYLLVWIYLFSPVLNSFYESLTEKMRIYFILFGLVAPGVIDGIITYFSIDGVILESPTFIYLNLGYISIMFLGRVVYENREKLSLLYAVGAVIIGFLTTYALSYGISEKLGSSVHTFFYEVQISNVLYGIGVMLFACKIKAKSSDGFIKKIIIKLSELSLGIYFSHSLLMWVIGENIYIGDLHLDIGNSVAECLLFVAIIFVGTIIMIAPLANIPYLKKLVKIS</sequence>
<dbReference type="GO" id="GO:0005886">
    <property type="term" value="C:plasma membrane"/>
    <property type="evidence" value="ECO:0007669"/>
    <property type="project" value="UniProtKB-SubCell"/>
</dbReference>
<feature type="transmembrane region" description="Helical" evidence="7">
    <location>
        <begin position="285"/>
        <end position="302"/>
    </location>
</feature>
<feature type="transmembrane region" description="Helical" evidence="7">
    <location>
        <begin position="525"/>
        <end position="548"/>
    </location>
</feature>
<keyword evidence="6 7" id="KW-0472">Membrane</keyword>
<keyword evidence="5 7" id="KW-1133">Transmembrane helix</keyword>
<organism evidence="9 10">
    <name type="scientific">Lachnoanaerobaculum saburreum DSM 3986</name>
    <dbReference type="NCBI Taxonomy" id="887325"/>
    <lineage>
        <taxon>Bacteria</taxon>
        <taxon>Bacillati</taxon>
        <taxon>Bacillota</taxon>
        <taxon>Clostridia</taxon>
        <taxon>Lachnospirales</taxon>
        <taxon>Lachnospiraceae</taxon>
        <taxon>Lachnoanaerobaculum</taxon>
    </lineage>
</organism>
<dbReference type="PANTHER" id="PTHR40074">
    <property type="entry name" value="O-ACETYLTRANSFERASE WECH"/>
    <property type="match status" value="1"/>
</dbReference>
<dbReference type="Proteomes" id="UP000003434">
    <property type="component" value="Unassembled WGS sequence"/>
</dbReference>
<protein>
    <recommendedName>
        <fullName evidence="8">Acyltransferase 3 domain-containing protein</fullName>
    </recommendedName>
</protein>
<feature type="transmembrane region" description="Helical" evidence="7">
    <location>
        <begin position="358"/>
        <end position="378"/>
    </location>
</feature>
<gene>
    <name evidence="9" type="ORF">HMPREF0381_0781</name>
</gene>
<feature type="transmembrane region" description="Helical" evidence="7">
    <location>
        <begin position="179"/>
        <end position="201"/>
    </location>
</feature>
<evidence type="ECO:0000256" key="5">
    <source>
        <dbReference type="ARBA" id="ARBA00022989"/>
    </source>
</evidence>
<dbReference type="GO" id="GO:0009246">
    <property type="term" value="P:enterobacterial common antigen biosynthetic process"/>
    <property type="evidence" value="ECO:0007669"/>
    <property type="project" value="TreeGrafter"/>
</dbReference>
<evidence type="ECO:0000256" key="3">
    <source>
        <dbReference type="ARBA" id="ARBA00022475"/>
    </source>
</evidence>
<feature type="transmembrane region" description="Helical" evidence="7">
    <location>
        <begin position="250"/>
        <end position="273"/>
    </location>
</feature>
<feature type="transmembrane region" description="Helical" evidence="7">
    <location>
        <begin position="30"/>
        <end position="47"/>
    </location>
</feature>
<dbReference type="AlphaFoldDB" id="E6LLE6"/>
<evidence type="ECO:0000256" key="4">
    <source>
        <dbReference type="ARBA" id="ARBA00022692"/>
    </source>
</evidence>
<keyword evidence="3" id="KW-1003">Cell membrane</keyword>
<evidence type="ECO:0000313" key="9">
    <source>
        <dbReference type="EMBL" id="EFU77335.1"/>
    </source>
</evidence>
<feature type="transmembrane region" description="Helical" evidence="7">
    <location>
        <begin position="6"/>
        <end position="23"/>
    </location>
</feature>
<evidence type="ECO:0000313" key="10">
    <source>
        <dbReference type="Proteomes" id="UP000003434"/>
    </source>
</evidence>
<dbReference type="EMBL" id="AEPW01000026">
    <property type="protein sequence ID" value="EFU77335.1"/>
    <property type="molecule type" value="Genomic_DNA"/>
</dbReference>
<evidence type="ECO:0000256" key="7">
    <source>
        <dbReference type="SAM" id="Phobius"/>
    </source>
</evidence>
<feature type="transmembrane region" description="Helical" evidence="7">
    <location>
        <begin position="390"/>
        <end position="408"/>
    </location>
</feature>
<evidence type="ECO:0000256" key="1">
    <source>
        <dbReference type="ARBA" id="ARBA00004651"/>
    </source>
</evidence>
<evidence type="ECO:0000259" key="8">
    <source>
        <dbReference type="Pfam" id="PF01757"/>
    </source>
</evidence>
<keyword evidence="4 7" id="KW-0812">Transmembrane</keyword>
<evidence type="ECO:0000256" key="6">
    <source>
        <dbReference type="ARBA" id="ARBA00023136"/>
    </source>
</evidence>
<feature type="transmembrane region" description="Helical" evidence="7">
    <location>
        <begin position="448"/>
        <end position="470"/>
    </location>
</feature>
<reference evidence="9 10" key="1">
    <citation type="submission" date="2010-12" db="EMBL/GenBank/DDBJ databases">
        <authorList>
            <person name="Muzny D."/>
            <person name="Qin X."/>
            <person name="Deng J."/>
            <person name="Jiang H."/>
            <person name="Liu Y."/>
            <person name="Qu J."/>
            <person name="Song X.-Z."/>
            <person name="Zhang L."/>
            <person name="Thornton R."/>
            <person name="Coyle M."/>
            <person name="Francisco L."/>
            <person name="Jackson L."/>
            <person name="Javaid M."/>
            <person name="Korchina V."/>
            <person name="Kovar C."/>
            <person name="Mata R."/>
            <person name="Mathew T."/>
            <person name="Ngo R."/>
            <person name="Nguyen L."/>
            <person name="Nguyen N."/>
            <person name="Okwuonu G."/>
            <person name="Ongeri F."/>
            <person name="Pham C."/>
            <person name="Simmons D."/>
            <person name="Wilczek-Boney K."/>
            <person name="Hale W."/>
            <person name="Jakkamsetti A."/>
            <person name="Pham P."/>
            <person name="Ruth R."/>
            <person name="San Lucas F."/>
            <person name="Warren J."/>
            <person name="Zhang J."/>
            <person name="Zhao Z."/>
            <person name="Zhou C."/>
            <person name="Zhu D."/>
            <person name="Lee S."/>
            <person name="Bess C."/>
            <person name="Blankenburg K."/>
            <person name="Forbes L."/>
            <person name="Fu Q."/>
            <person name="Gubbala S."/>
            <person name="Hirani K."/>
            <person name="Jayaseelan J.C."/>
            <person name="Lara F."/>
            <person name="Munidasa M."/>
            <person name="Palculict T."/>
            <person name="Patil S."/>
            <person name="Pu L.-L."/>
            <person name="Saada N."/>
            <person name="Tang L."/>
            <person name="Weissenberger G."/>
            <person name="Zhu Y."/>
            <person name="Hemphill L."/>
            <person name="Shang Y."/>
            <person name="Youmans B."/>
            <person name="Ayvaz T."/>
            <person name="Ross M."/>
            <person name="Santibanez J."/>
            <person name="Aqrawi P."/>
            <person name="Gross S."/>
            <person name="Joshi V."/>
            <person name="Fowler G."/>
            <person name="Nazareth L."/>
            <person name="Reid J."/>
            <person name="Worley K."/>
            <person name="Petrosino J."/>
            <person name="Highlander S."/>
            <person name="Gibbs R."/>
        </authorList>
    </citation>
    <scope>NUCLEOTIDE SEQUENCE [LARGE SCALE GENOMIC DNA]</scope>
    <source>
        <strain evidence="9 10">DSM 3986</strain>
    </source>
</reference>
<feature type="transmembrane region" description="Helical" evidence="7">
    <location>
        <begin position="415"/>
        <end position="436"/>
    </location>
</feature>
<feature type="transmembrane region" description="Helical" evidence="7">
    <location>
        <begin position="213"/>
        <end position="230"/>
    </location>
</feature>
<dbReference type="InterPro" id="IPR002656">
    <property type="entry name" value="Acyl_transf_3_dom"/>
</dbReference>
<name>E6LLE6_9FIRM</name>
<proteinExistence type="inferred from homology"/>
<comment type="similarity">
    <text evidence="2">Belongs to the acyltransferase 3 family.</text>
</comment>
<evidence type="ECO:0000256" key="2">
    <source>
        <dbReference type="ARBA" id="ARBA00007400"/>
    </source>
</evidence>
<dbReference type="HOGENOM" id="CLU_489000_0_0_9"/>